<dbReference type="PANTHER" id="PTHR38588:SF1">
    <property type="entry name" value="BLL0334 PROTEIN"/>
    <property type="match status" value="1"/>
</dbReference>
<keyword evidence="2" id="KW-1185">Reference proteome</keyword>
<evidence type="ECO:0008006" key="3">
    <source>
        <dbReference type="Google" id="ProtNLM"/>
    </source>
</evidence>
<dbReference type="InterPro" id="IPR010419">
    <property type="entry name" value="CO_DH_gsu"/>
</dbReference>
<dbReference type="SUPFAM" id="SSF55961">
    <property type="entry name" value="Bet v1-like"/>
    <property type="match status" value="1"/>
</dbReference>
<dbReference type="InterPro" id="IPR023393">
    <property type="entry name" value="START-like_dom_sf"/>
</dbReference>
<dbReference type="Gene3D" id="3.30.530.20">
    <property type="match status" value="1"/>
</dbReference>
<accession>A0A328VTL3</accession>
<dbReference type="RefSeq" id="WP_151728762.1">
    <property type="nucleotide sequence ID" value="NZ_MCIF01000002.1"/>
</dbReference>
<reference evidence="1 2" key="1">
    <citation type="submission" date="2016-08" db="EMBL/GenBank/DDBJ databases">
        <title>Analysis of Carbohydrate Active Enzymes in Thermogemmatispora T81 Reveals Carbohydrate Degradation Ability.</title>
        <authorList>
            <person name="Tomazini A."/>
            <person name="Lal S."/>
            <person name="Stott M."/>
            <person name="Henrissat B."/>
            <person name="Polikarpov I."/>
            <person name="Sparling R."/>
            <person name="Levin D.B."/>
        </authorList>
    </citation>
    <scope>NUCLEOTIDE SEQUENCE [LARGE SCALE GENOMIC DNA]</scope>
    <source>
        <strain evidence="1 2">T81</strain>
    </source>
</reference>
<name>A0A328VTL3_9CHLR</name>
<dbReference type="EMBL" id="MCIF01000002">
    <property type="protein sequence ID" value="RAQ97455.1"/>
    <property type="molecule type" value="Genomic_DNA"/>
</dbReference>
<organism evidence="1 2">
    <name type="scientific">Thermogemmatispora tikiterensis</name>
    <dbReference type="NCBI Taxonomy" id="1825093"/>
    <lineage>
        <taxon>Bacteria</taxon>
        <taxon>Bacillati</taxon>
        <taxon>Chloroflexota</taxon>
        <taxon>Ktedonobacteria</taxon>
        <taxon>Thermogemmatisporales</taxon>
        <taxon>Thermogemmatisporaceae</taxon>
        <taxon>Thermogemmatispora</taxon>
    </lineage>
</organism>
<dbReference type="Proteomes" id="UP000248706">
    <property type="component" value="Unassembled WGS sequence"/>
</dbReference>
<sequence>MEITGSQQIKAPRQRVFDALFDPQVLKESIPGCESAEYVENPDGRTGRELKLVISPNVPGLKGPYTVYVRTGEVVAPERVVLLSEPYNALGRIKASCTITLAEDGAATTNLSYAAEATLEGKIAATPEIVMKNTLKLALDQFFKNFEKQVGAITA</sequence>
<gene>
    <name evidence="1" type="ORF">A4R35_18095</name>
</gene>
<comment type="caution">
    <text evidence="1">The sequence shown here is derived from an EMBL/GenBank/DDBJ whole genome shotgun (WGS) entry which is preliminary data.</text>
</comment>
<dbReference type="Pfam" id="PF06240">
    <property type="entry name" value="COXG"/>
    <property type="match status" value="1"/>
</dbReference>
<proteinExistence type="predicted"/>
<dbReference type="AlphaFoldDB" id="A0A328VTL3"/>
<protein>
    <recommendedName>
        <fullName evidence="3">Carbon monoxide dehydrogenase</fullName>
    </recommendedName>
</protein>
<evidence type="ECO:0000313" key="2">
    <source>
        <dbReference type="Proteomes" id="UP000248706"/>
    </source>
</evidence>
<evidence type="ECO:0000313" key="1">
    <source>
        <dbReference type="EMBL" id="RAQ97455.1"/>
    </source>
</evidence>
<dbReference type="PANTHER" id="PTHR38588">
    <property type="entry name" value="BLL0334 PROTEIN"/>
    <property type="match status" value="1"/>
</dbReference>